<gene>
    <name evidence="2" type="ORF">BU14_0371s0030</name>
</gene>
<dbReference type="AlphaFoldDB" id="A0A1X6NX88"/>
<feature type="compositionally biased region" description="Low complexity" evidence="1">
    <location>
        <begin position="429"/>
        <end position="444"/>
    </location>
</feature>
<name>A0A1X6NX88_PORUM</name>
<feature type="compositionally biased region" description="Low complexity" evidence="1">
    <location>
        <begin position="63"/>
        <end position="81"/>
    </location>
</feature>
<sequence>MKAPDEALDIVGVAAARGAAVDERAVVAAVVEALDVVGVAAAADAALDAALDKGALVAATDARAPTATATAPPPMARSTTACSGGGRKKLGGLRRRARQQQSPPPRARAQKFGVLGLVAVSGDAPVSGADAPPETLSVMAKSAAAAAATALCTLRAHPTLRCSSPPNESADHASCWVLVVSARDAACGTACAPPLTAPSAANSAALLLNTPPTHRSSRPQHRNVPSDPKQQLPPPASENRDGILVCRASAGSMAIGADDAPPNTPSMTTNASVALLKTPPCTRAGPLSDQLARSHHAPAGGASAAIPSARQKRQKPEKWHRPRMWRSAPQERRRRRRLARPTRRRRRRRPPHVPQLSLLPAGRRGDISCKRQQQRAHPRGAHTSRQFWFMGAGWQRGSRRRRHTAQHALESDKCGGIAADSPPPHSSKPADAPLGAGAAPRAGASSISCRPQCLPEMTASWRVCSGRQLFRRRRRRAAINAVRRGQLAGGADDDHPTHKGSSQNLPSPAPAKNDGVLTSPAAAVTASHPAHERRRSLDGRDRRRRRGGAAGRGAGRAASTARSLVTKNATRITTRIVLIAVIGSGCRSSVEI</sequence>
<proteinExistence type="predicted"/>
<feature type="compositionally biased region" description="Low complexity" evidence="1">
    <location>
        <begin position="297"/>
        <end position="309"/>
    </location>
</feature>
<reference evidence="2 3" key="1">
    <citation type="submission" date="2017-03" db="EMBL/GenBank/DDBJ databases">
        <title>WGS assembly of Porphyra umbilicalis.</title>
        <authorList>
            <person name="Brawley S.H."/>
            <person name="Blouin N.A."/>
            <person name="Ficko-Blean E."/>
            <person name="Wheeler G.L."/>
            <person name="Lohr M."/>
            <person name="Goodson H.V."/>
            <person name="Jenkins J.W."/>
            <person name="Blaby-Haas C.E."/>
            <person name="Helliwell K.E."/>
            <person name="Chan C."/>
            <person name="Marriage T."/>
            <person name="Bhattacharya D."/>
            <person name="Klein A.S."/>
            <person name="Badis Y."/>
            <person name="Brodie J."/>
            <person name="Cao Y."/>
            <person name="Collen J."/>
            <person name="Dittami S.M."/>
            <person name="Gachon C.M."/>
            <person name="Green B.R."/>
            <person name="Karpowicz S."/>
            <person name="Kim J.W."/>
            <person name="Kudahl U."/>
            <person name="Lin S."/>
            <person name="Michel G."/>
            <person name="Mittag M."/>
            <person name="Olson B.J."/>
            <person name="Pangilinan J."/>
            <person name="Peng Y."/>
            <person name="Qiu H."/>
            <person name="Shu S."/>
            <person name="Singer J.T."/>
            <person name="Smith A.G."/>
            <person name="Sprecher B.N."/>
            <person name="Wagner V."/>
            <person name="Wang W."/>
            <person name="Wang Z.-Y."/>
            <person name="Yan J."/>
            <person name="Yarish C."/>
            <person name="Zoeuner-Riek S."/>
            <person name="Zhuang Y."/>
            <person name="Zou Y."/>
            <person name="Lindquist E.A."/>
            <person name="Grimwood J."/>
            <person name="Barry K."/>
            <person name="Rokhsar D.S."/>
            <person name="Schmutz J."/>
            <person name="Stiller J.W."/>
            <person name="Grossman A.R."/>
            <person name="Prochnik S.E."/>
        </authorList>
    </citation>
    <scope>NUCLEOTIDE SEQUENCE [LARGE SCALE GENOMIC DNA]</scope>
    <source>
        <strain evidence="2">4086291</strain>
    </source>
</reference>
<feature type="region of interest" description="Disordered" evidence="1">
    <location>
        <begin position="209"/>
        <end position="240"/>
    </location>
</feature>
<evidence type="ECO:0000313" key="3">
    <source>
        <dbReference type="Proteomes" id="UP000218209"/>
    </source>
</evidence>
<feature type="compositionally biased region" description="Basic residues" evidence="1">
    <location>
        <begin position="332"/>
        <end position="351"/>
    </location>
</feature>
<organism evidence="2 3">
    <name type="scientific">Porphyra umbilicalis</name>
    <name type="common">Purple laver</name>
    <name type="synonym">Red alga</name>
    <dbReference type="NCBI Taxonomy" id="2786"/>
    <lineage>
        <taxon>Eukaryota</taxon>
        <taxon>Rhodophyta</taxon>
        <taxon>Bangiophyceae</taxon>
        <taxon>Bangiales</taxon>
        <taxon>Bangiaceae</taxon>
        <taxon>Porphyra</taxon>
    </lineage>
</organism>
<accession>A0A1X6NX88</accession>
<evidence type="ECO:0000256" key="1">
    <source>
        <dbReference type="SAM" id="MobiDB-lite"/>
    </source>
</evidence>
<feature type="compositionally biased region" description="Basic residues" evidence="1">
    <location>
        <begin position="372"/>
        <end position="382"/>
    </location>
</feature>
<dbReference type="Proteomes" id="UP000218209">
    <property type="component" value="Unassembled WGS sequence"/>
</dbReference>
<feature type="region of interest" description="Disordered" evidence="1">
    <location>
        <begin position="63"/>
        <end position="108"/>
    </location>
</feature>
<protein>
    <submittedName>
        <fullName evidence="2">Uncharacterized protein</fullName>
    </submittedName>
</protein>
<feature type="region of interest" description="Disordered" evidence="1">
    <location>
        <begin position="481"/>
        <end position="562"/>
    </location>
</feature>
<keyword evidence="3" id="KW-1185">Reference proteome</keyword>
<evidence type="ECO:0000313" key="2">
    <source>
        <dbReference type="EMBL" id="OSX73197.1"/>
    </source>
</evidence>
<feature type="region of interest" description="Disordered" evidence="1">
    <location>
        <begin position="280"/>
        <end position="448"/>
    </location>
</feature>
<feature type="compositionally biased region" description="Basic residues" evidence="1">
    <location>
        <begin position="86"/>
        <end position="98"/>
    </location>
</feature>
<dbReference type="EMBL" id="KV919013">
    <property type="protein sequence ID" value="OSX73197.1"/>
    <property type="molecule type" value="Genomic_DNA"/>
</dbReference>